<evidence type="ECO:0000256" key="1">
    <source>
        <dbReference type="ARBA" id="ARBA00004323"/>
    </source>
</evidence>
<keyword evidence="25" id="KW-1185">Reference proteome</keyword>
<evidence type="ECO:0000256" key="19">
    <source>
        <dbReference type="ARBA" id="ARBA00023180"/>
    </source>
</evidence>
<dbReference type="Pfam" id="PF07847">
    <property type="entry name" value="PCO_ADO"/>
    <property type="match status" value="1"/>
</dbReference>
<comment type="caution">
    <text evidence="24">The sequence shown here is derived from an EMBL/GenBank/DDBJ whole genome shotgun (WGS) entry which is preliminary data.</text>
</comment>
<evidence type="ECO:0000256" key="5">
    <source>
        <dbReference type="ARBA" id="ARBA00010195"/>
    </source>
</evidence>
<dbReference type="InterPro" id="IPR002889">
    <property type="entry name" value="WSC_carb-bd"/>
</dbReference>
<dbReference type="InterPro" id="IPR003406">
    <property type="entry name" value="Glyco_trans_14"/>
</dbReference>
<dbReference type="InterPro" id="IPR013894">
    <property type="entry name" value="RMI1_OB"/>
</dbReference>
<dbReference type="GO" id="GO:0005789">
    <property type="term" value="C:endoplasmic reticulum membrane"/>
    <property type="evidence" value="ECO:0007669"/>
    <property type="project" value="UniProtKB-SubCell"/>
</dbReference>
<dbReference type="CDD" id="cd20289">
    <property type="entry name" value="cupin_ADO"/>
    <property type="match status" value="1"/>
</dbReference>
<dbReference type="SMART" id="SM00321">
    <property type="entry name" value="WSC"/>
    <property type="match status" value="1"/>
</dbReference>
<dbReference type="GO" id="GO:0046872">
    <property type="term" value="F:metal ion binding"/>
    <property type="evidence" value="ECO:0007669"/>
    <property type="project" value="UniProtKB-KW"/>
</dbReference>
<dbReference type="GO" id="GO:0050650">
    <property type="term" value="P:chondroitin sulfate proteoglycan biosynthetic process"/>
    <property type="evidence" value="ECO:0007669"/>
    <property type="project" value="TreeGrafter"/>
</dbReference>
<keyword evidence="19" id="KW-0325">Glycoprotein</keyword>
<dbReference type="InterPro" id="IPR011051">
    <property type="entry name" value="RmlC_Cupin_sf"/>
</dbReference>
<evidence type="ECO:0000256" key="8">
    <source>
        <dbReference type="ARBA" id="ARBA00022679"/>
    </source>
</evidence>
<evidence type="ECO:0000256" key="7">
    <source>
        <dbReference type="ARBA" id="ARBA00022676"/>
    </source>
</evidence>
<reference evidence="24" key="1">
    <citation type="submission" date="2022-11" db="EMBL/GenBank/DDBJ databases">
        <authorList>
            <person name="Kikuchi T."/>
        </authorList>
    </citation>
    <scope>NUCLEOTIDE SEQUENCE</scope>
    <source>
        <strain evidence="24">PS1010</strain>
    </source>
</reference>
<evidence type="ECO:0000256" key="17">
    <source>
        <dbReference type="ARBA" id="ARBA00023136"/>
    </source>
</evidence>
<evidence type="ECO:0000256" key="14">
    <source>
        <dbReference type="ARBA" id="ARBA00023002"/>
    </source>
</evidence>
<dbReference type="InterPro" id="IPR042470">
    <property type="entry name" value="RMI1_N_C_sf"/>
</dbReference>
<feature type="transmembrane region" description="Helical" evidence="22">
    <location>
        <begin position="12"/>
        <end position="29"/>
    </location>
</feature>
<dbReference type="Pfam" id="PF02485">
    <property type="entry name" value="Branch"/>
    <property type="match status" value="1"/>
</dbReference>
<dbReference type="Gene3D" id="2.40.50.770">
    <property type="entry name" value="RecQ-mediated genome instability protein Rmi1, C-terminal domain"/>
    <property type="match status" value="1"/>
</dbReference>
<protein>
    <recommendedName>
        <fullName evidence="6">protein xylosyltransferase</fullName>
        <ecNumber evidence="6">2.4.2.26</ecNumber>
    </recommendedName>
    <alternativeName>
        <fullName evidence="20">Peptide O-xylosyltransferase</fullName>
    </alternativeName>
</protein>
<dbReference type="GO" id="GO:0030158">
    <property type="term" value="F:protein xylosyltransferase activity"/>
    <property type="evidence" value="ECO:0007669"/>
    <property type="project" value="UniProtKB-EC"/>
</dbReference>
<dbReference type="EMBL" id="CANHGI010000005">
    <property type="protein sequence ID" value="CAI5450925.1"/>
    <property type="molecule type" value="Genomic_DNA"/>
</dbReference>
<dbReference type="AlphaFoldDB" id="A0A9P1N4G0"/>
<dbReference type="Proteomes" id="UP001152747">
    <property type="component" value="Unassembled WGS sequence"/>
</dbReference>
<comment type="pathway">
    <text evidence="4">Glycan metabolism; heparan sulfate biosynthesis.</text>
</comment>
<proteinExistence type="inferred from homology"/>
<keyword evidence="13 22" id="KW-1133">Transmembrane helix</keyword>
<evidence type="ECO:0000313" key="25">
    <source>
        <dbReference type="Proteomes" id="UP001152747"/>
    </source>
</evidence>
<keyword evidence="17 22" id="KW-0472">Membrane</keyword>
<evidence type="ECO:0000256" key="10">
    <source>
        <dbReference type="ARBA" id="ARBA00022723"/>
    </source>
</evidence>
<evidence type="ECO:0000256" key="11">
    <source>
        <dbReference type="ARBA" id="ARBA00022824"/>
    </source>
</evidence>
<gene>
    <name evidence="24" type="ORF">CAMP_LOCUS13562</name>
</gene>
<evidence type="ECO:0000256" key="6">
    <source>
        <dbReference type="ARBA" id="ARBA00011972"/>
    </source>
</evidence>
<comment type="similarity">
    <text evidence="5">Belongs to the glycosyltransferase 14 family. XylT subfamily.</text>
</comment>
<evidence type="ECO:0000256" key="13">
    <source>
        <dbReference type="ARBA" id="ARBA00022989"/>
    </source>
</evidence>
<name>A0A9P1N4G0_9PELO</name>
<keyword evidence="12" id="KW-0735">Signal-anchor</keyword>
<organism evidence="24 25">
    <name type="scientific">Caenorhabditis angaria</name>
    <dbReference type="NCBI Taxonomy" id="860376"/>
    <lineage>
        <taxon>Eukaryota</taxon>
        <taxon>Metazoa</taxon>
        <taxon>Ecdysozoa</taxon>
        <taxon>Nematoda</taxon>
        <taxon>Chromadorea</taxon>
        <taxon>Rhabditida</taxon>
        <taxon>Rhabditina</taxon>
        <taxon>Rhabditomorpha</taxon>
        <taxon>Rhabditoidea</taxon>
        <taxon>Rhabditidae</taxon>
        <taxon>Peloderinae</taxon>
        <taxon>Caenorhabditis</taxon>
    </lineage>
</organism>
<dbReference type="Pfam" id="PF01822">
    <property type="entry name" value="WSC"/>
    <property type="match status" value="1"/>
</dbReference>
<dbReference type="OrthoDB" id="2019572at2759"/>
<evidence type="ECO:0000256" key="2">
    <source>
        <dbReference type="ARBA" id="ARBA00004648"/>
    </source>
</evidence>
<dbReference type="GO" id="GO:0015012">
    <property type="term" value="P:heparan sulfate proteoglycan biosynthetic process"/>
    <property type="evidence" value="ECO:0007669"/>
    <property type="project" value="TreeGrafter"/>
</dbReference>
<evidence type="ECO:0000256" key="22">
    <source>
        <dbReference type="SAM" id="Phobius"/>
    </source>
</evidence>
<dbReference type="PANTHER" id="PTHR46025">
    <property type="entry name" value="XYLOSYLTRANSFERASE OXT"/>
    <property type="match status" value="1"/>
</dbReference>
<dbReference type="GO" id="GO:0000139">
    <property type="term" value="C:Golgi membrane"/>
    <property type="evidence" value="ECO:0007669"/>
    <property type="project" value="UniProtKB-SubCell"/>
</dbReference>
<dbReference type="EC" id="2.4.2.26" evidence="6"/>
<evidence type="ECO:0000256" key="21">
    <source>
        <dbReference type="ARBA" id="ARBA00047847"/>
    </source>
</evidence>
<dbReference type="InterPro" id="IPR014710">
    <property type="entry name" value="RmlC-like_jellyroll"/>
</dbReference>
<dbReference type="InterPro" id="IPR043538">
    <property type="entry name" value="XYLT"/>
</dbReference>
<dbReference type="SUPFAM" id="SSF51182">
    <property type="entry name" value="RmlC-like cupins"/>
    <property type="match status" value="1"/>
</dbReference>
<keyword evidence="18" id="KW-1015">Disulfide bond</keyword>
<feature type="domain" description="WSC" evidence="23">
    <location>
        <begin position="115"/>
        <end position="210"/>
    </location>
</feature>
<keyword evidence="7" id="KW-0328">Glycosyltransferase</keyword>
<sequence>MGIMLFNSKYNQYILIICLFFFLNVYLLYNSASTPEVHNKKDVVAHVDKKGKLHDSSLNVGKCEISDELALSALKRVKSDVCRKKIEEAACAIKEGTYHDKFPESQCPNHDHLIIDFSLGCYADSKSSRVLKDFTYKFPNGNSRDLCRKHCYRAGFLLYGLEYKEECFCGNQIFDNATKIEEKECEMYKCPGNSEEYCGGFNAVWIARTGLKKTVIPLKPKFVEKSESSNKQQKILYLLQLNGRNERQVIRFLKTIYSNQHHYVIHVDKRQNYMHSEMLKIAERFENIRVTENRFSTIWGGASLLQMFLQVVKDNLGLEWDYIVNFSESDFPVLPIEDFENLIDSHVGYSYLASHGYNTARFLQKQGFEFVFLECEERMWRIGKRDFPANIRIDGGSDWVGIHRELAEYSISETEEIPIKLRRLFESILLPLESFYHTLSFNSKFCDRIMSSNLRLTNWYRKQGCRCAGLKKVVDWCGCSPLVFRKETVSKLEIEKVKLKPSYFARKFDSIINIDAISLAESQSVPNSIDIQHPSYNSSFSNVYKKDIDGESVHIENFAKSILKLSGILESFEELTRIDVFRAHSTAPIQIVVTLKTLSGKLVQFLVDRVRHIEIFKHQSQNGFLLKNLTFGTKYEYKEELCREYIGIITNKSTIQLRIQWHPVQAITEKMDKTSPEVEIRWKTPQNAIFSTHRLKPYDSSFGGQFDEVNLEKKLPANLKSEEDCSSEYSADIVSTDPSSPNILATLHFPVYPIDNSDCHFKLTRRFFDISDSCESLEKCKTKMNLLLGFVKKIERLSKCRNISIEELCEEINSMDQSVFKSFLPKFDFFKPSAIRYADVYKDESVHMNIFGFLRSGQRIPLHNHPNMFACMKVLQGSFRINSYTIIERTHNKVLTRYDGFKCVSSNDSKHTIFLEPKKGNIHEIIALEDRSYFFDVFLPGYSDNNCEYYQPIMSELSTSSSLSSDSLLDFDDLILGNTIELLMEGWNINEKLALEFFEDQKLPSNSKEIEKVLIDEDLREYGEPVFQNLIDKTTTVLNLSKSIVVQLVKYRNVQIPKVREDSENYHENSGIFRIFLTDGHSTISGIIMENIKGLSTETPPGTKIRLSGKHPD</sequence>
<comment type="pathway">
    <text evidence="3">Glycan metabolism; chondroitin sulfate biosynthesis.</text>
</comment>
<evidence type="ECO:0000256" key="20">
    <source>
        <dbReference type="ARBA" id="ARBA00042865"/>
    </source>
</evidence>
<evidence type="ECO:0000256" key="9">
    <source>
        <dbReference type="ARBA" id="ARBA00022692"/>
    </source>
</evidence>
<evidence type="ECO:0000256" key="15">
    <source>
        <dbReference type="ARBA" id="ARBA00023004"/>
    </source>
</evidence>
<dbReference type="SMART" id="SM01161">
    <property type="entry name" value="DUF1767"/>
    <property type="match status" value="1"/>
</dbReference>
<comment type="subcellular location">
    <subcellularLocation>
        <location evidence="2">Endoplasmic reticulum membrane</location>
        <topology evidence="2">Single-pass type II membrane protein</topology>
    </subcellularLocation>
    <subcellularLocation>
        <location evidence="1">Golgi apparatus membrane</location>
        <topology evidence="1">Single-pass type II membrane protein</topology>
    </subcellularLocation>
</comment>
<dbReference type="GO" id="GO:0016702">
    <property type="term" value="F:oxidoreductase activity, acting on single donors with incorporation of molecular oxygen, incorporation of two atoms of oxygen"/>
    <property type="evidence" value="ECO:0007669"/>
    <property type="project" value="InterPro"/>
</dbReference>
<evidence type="ECO:0000256" key="12">
    <source>
        <dbReference type="ARBA" id="ARBA00022968"/>
    </source>
</evidence>
<dbReference type="InterPro" id="IPR012864">
    <property type="entry name" value="PCO/ADO"/>
</dbReference>
<keyword evidence="11" id="KW-0256">Endoplasmic reticulum</keyword>
<keyword evidence="16" id="KW-0333">Golgi apparatus</keyword>
<dbReference type="PANTHER" id="PTHR46025:SF3">
    <property type="entry name" value="XYLOSYLTRANSFERASE OXT"/>
    <property type="match status" value="1"/>
</dbReference>
<evidence type="ECO:0000313" key="24">
    <source>
        <dbReference type="EMBL" id="CAI5450925.1"/>
    </source>
</evidence>
<keyword evidence="10" id="KW-0479">Metal-binding</keyword>
<evidence type="ECO:0000256" key="4">
    <source>
        <dbReference type="ARBA" id="ARBA00005093"/>
    </source>
</evidence>
<keyword evidence="15" id="KW-0408">Iron</keyword>
<evidence type="ECO:0000256" key="18">
    <source>
        <dbReference type="ARBA" id="ARBA00023157"/>
    </source>
</evidence>
<evidence type="ECO:0000256" key="16">
    <source>
        <dbReference type="ARBA" id="ARBA00023034"/>
    </source>
</evidence>
<keyword evidence="14" id="KW-0560">Oxidoreductase</keyword>
<keyword evidence="9 22" id="KW-0812">Transmembrane</keyword>
<comment type="catalytic activity">
    <reaction evidence="21">
        <text>UDP-alpha-D-xylose + L-seryl-[protein] = 3-O-(beta-D-xylosyl)-L-seryl-[protein] + UDP + H(+)</text>
        <dbReference type="Rhea" id="RHEA:50192"/>
        <dbReference type="Rhea" id="RHEA-COMP:9863"/>
        <dbReference type="Rhea" id="RHEA-COMP:12567"/>
        <dbReference type="ChEBI" id="CHEBI:15378"/>
        <dbReference type="ChEBI" id="CHEBI:29999"/>
        <dbReference type="ChEBI" id="CHEBI:57632"/>
        <dbReference type="ChEBI" id="CHEBI:58223"/>
        <dbReference type="ChEBI" id="CHEBI:132085"/>
        <dbReference type="EC" id="2.4.2.26"/>
    </reaction>
</comment>
<dbReference type="PROSITE" id="PS51212">
    <property type="entry name" value="WSC"/>
    <property type="match status" value="1"/>
</dbReference>
<evidence type="ECO:0000259" key="23">
    <source>
        <dbReference type="PROSITE" id="PS51212"/>
    </source>
</evidence>
<accession>A0A9P1N4G0</accession>
<keyword evidence="8" id="KW-0808">Transferase</keyword>
<dbReference type="Pfam" id="PF08585">
    <property type="entry name" value="RMI1_N_C"/>
    <property type="match status" value="1"/>
</dbReference>
<dbReference type="Gene3D" id="2.60.120.10">
    <property type="entry name" value="Jelly Rolls"/>
    <property type="match status" value="1"/>
</dbReference>
<evidence type="ECO:0000256" key="3">
    <source>
        <dbReference type="ARBA" id="ARBA00004840"/>
    </source>
</evidence>